<reference evidence="16" key="2">
    <citation type="submission" date="2025-09" db="UniProtKB">
        <authorList>
            <consortium name="Ensembl"/>
        </authorList>
    </citation>
    <scope>IDENTIFICATION</scope>
</reference>
<dbReference type="Pfam" id="PF01485">
    <property type="entry name" value="IBR"/>
    <property type="match status" value="1"/>
</dbReference>
<comment type="catalytic activity">
    <reaction evidence="1">
        <text>[E2 ubiquitin-conjugating enzyme]-S-ubiquitinyl-L-cysteine + [acceptor protein]-L-lysine = [E2 ubiquitin-conjugating enzyme]-L-cysteine + [acceptor protein]-N(6)-ubiquitinyl-L-lysine.</text>
        <dbReference type="EC" id="2.3.2.31"/>
    </reaction>
</comment>
<dbReference type="InterPro" id="IPR031128">
    <property type="entry name" value="RNF14_RING-HC_Zfn"/>
</dbReference>
<dbReference type="Proteomes" id="UP000261660">
    <property type="component" value="Unplaced"/>
</dbReference>
<dbReference type="InterPro" id="IPR013083">
    <property type="entry name" value="Znf_RING/FYVE/PHD"/>
</dbReference>
<dbReference type="InterPro" id="IPR002867">
    <property type="entry name" value="IBR_dom"/>
</dbReference>
<sequence length="524" mass="58265">MTADREEQEDELLALHSIFDSDEFVRDESKFAGEIRVSVELPGDFTVVLKEGETLRQYEISYLPPLCLTFELPEDYPSSSPPSFSLTCSWLTHTQIPSLTAQLIDLYQATGGAVVLFTWIQFLKEDALKFLDVHSLLELPSHEQSIAQDLSATSSRAERPTGNFAESLNPSTLKDSSDDREADQTSENSEFKAVSEHLPFAQSDQSNQEDIFTGGDSSASSFPSSSSPHPLDQTGQTPSGLSLTPSQALLSQLLIYNATQKQKEFSTTVFDCDICFVGWLGSECVQLLECDHIFCRGCLSEFCKLQITEGNVRGVTCPNADCPATPTPAQVKSLVGEELFSRYDRLLLQKTLDSMSDVTYCPRRTCAAAVILEKSSRAAVCSVCKYAFCVACRKTYHGTKNCQEQRNTKTEETHHLNTPLPHSIEGLKALWKDYATGSKQRKKLLESRYGRSRLLFTLEEGLSEQWICGNSKNCPHCFCKIEKQGGCNMMTCSQCGQRFCWVCLARLQSIGSHYSESPDCSILL</sequence>
<evidence type="ECO:0000256" key="3">
    <source>
        <dbReference type="ARBA" id="ARBA00012251"/>
    </source>
</evidence>
<dbReference type="Gene3D" id="2.20.25.20">
    <property type="match status" value="1"/>
</dbReference>
<dbReference type="GO" id="GO:0061630">
    <property type="term" value="F:ubiquitin protein ligase activity"/>
    <property type="evidence" value="ECO:0007669"/>
    <property type="project" value="UniProtKB-EC"/>
</dbReference>
<dbReference type="InParanoid" id="A0A3Q3E5B2"/>
<evidence type="ECO:0000259" key="14">
    <source>
        <dbReference type="PROSITE" id="PS50908"/>
    </source>
</evidence>
<feature type="region of interest" description="Disordered" evidence="12">
    <location>
        <begin position="148"/>
        <end position="242"/>
    </location>
</feature>
<dbReference type="GO" id="GO:0008270">
    <property type="term" value="F:zinc ion binding"/>
    <property type="evidence" value="ECO:0007669"/>
    <property type="project" value="UniProtKB-KW"/>
</dbReference>
<dbReference type="STRING" id="56723.ENSLBEP00000002555"/>
<dbReference type="PANTHER" id="PTHR11685">
    <property type="entry name" value="RBR FAMILY RING FINGER AND IBR DOMAIN-CONTAINING"/>
    <property type="match status" value="1"/>
</dbReference>
<dbReference type="SUPFAM" id="SSF57850">
    <property type="entry name" value="RING/U-box"/>
    <property type="match status" value="3"/>
</dbReference>
<dbReference type="Gene3D" id="1.20.120.1750">
    <property type="match status" value="1"/>
</dbReference>
<dbReference type="InterPro" id="IPR031127">
    <property type="entry name" value="E3_UB_ligase_RBR"/>
</dbReference>
<feature type="domain" description="RING-type" evidence="13">
    <location>
        <begin position="272"/>
        <end position="318"/>
    </location>
</feature>
<protein>
    <recommendedName>
        <fullName evidence="3">RBR-type E3 ubiquitin transferase</fullName>
        <ecNumber evidence="3">2.3.2.31</ecNumber>
    </recommendedName>
</protein>
<evidence type="ECO:0000256" key="6">
    <source>
        <dbReference type="ARBA" id="ARBA00022737"/>
    </source>
</evidence>
<evidence type="ECO:0000313" key="16">
    <source>
        <dbReference type="Ensembl" id="ENSLBEP00000002555.1"/>
    </source>
</evidence>
<organism evidence="16 17">
    <name type="scientific">Labrus bergylta</name>
    <name type="common">ballan wrasse</name>
    <dbReference type="NCBI Taxonomy" id="56723"/>
    <lineage>
        <taxon>Eukaryota</taxon>
        <taxon>Metazoa</taxon>
        <taxon>Chordata</taxon>
        <taxon>Craniata</taxon>
        <taxon>Vertebrata</taxon>
        <taxon>Euteleostomi</taxon>
        <taxon>Actinopterygii</taxon>
        <taxon>Neopterygii</taxon>
        <taxon>Teleostei</taxon>
        <taxon>Neoteleostei</taxon>
        <taxon>Acanthomorphata</taxon>
        <taxon>Eupercaria</taxon>
        <taxon>Labriformes</taxon>
        <taxon>Labridae</taxon>
        <taxon>Labrus</taxon>
    </lineage>
</organism>
<dbReference type="InterPro" id="IPR047548">
    <property type="entry name" value="Rcat_RBR_RNF14"/>
</dbReference>
<dbReference type="PROSITE" id="PS50089">
    <property type="entry name" value="ZF_RING_2"/>
    <property type="match status" value="1"/>
</dbReference>
<dbReference type="AlphaFoldDB" id="A0A3Q3E5B2"/>
<dbReference type="CDD" id="cd20341">
    <property type="entry name" value="BRcat_RBR_RNF14"/>
    <property type="match status" value="1"/>
</dbReference>
<dbReference type="CDD" id="cd23820">
    <property type="entry name" value="RWD_RNF14"/>
    <property type="match status" value="1"/>
</dbReference>
<accession>A0A3Q3E5B2</accession>
<dbReference type="SMART" id="SM00591">
    <property type="entry name" value="RWD"/>
    <property type="match status" value="1"/>
</dbReference>
<dbReference type="SUPFAM" id="SSF54495">
    <property type="entry name" value="UBC-like"/>
    <property type="match status" value="1"/>
</dbReference>
<dbReference type="FunFam" id="3.30.40.10:FF:000137">
    <property type="entry name" value="RanBP-type and C3HC4-type zinc finger-containing protein 1"/>
    <property type="match status" value="1"/>
</dbReference>
<dbReference type="PROSITE" id="PS51873">
    <property type="entry name" value="TRIAD"/>
    <property type="match status" value="1"/>
</dbReference>
<evidence type="ECO:0000259" key="15">
    <source>
        <dbReference type="PROSITE" id="PS51873"/>
    </source>
</evidence>
<evidence type="ECO:0000256" key="10">
    <source>
        <dbReference type="ARBA" id="ARBA00044508"/>
    </source>
</evidence>
<evidence type="ECO:0000256" key="11">
    <source>
        <dbReference type="PROSITE-ProRule" id="PRU00175"/>
    </source>
</evidence>
<evidence type="ECO:0000259" key="13">
    <source>
        <dbReference type="PROSITE" id="PS50089"/>
    </source>
</evidence>
<dbReference type="Pfam" id="PF22191">
    <property type="entry name" value="IBR_1"/>
    <property type="match status" value="1"/>
</dbReference>
<dbReference type="CDD" id="cd16628">
    <property type="entry name" value="RING-HC_RBR_RNF14"/>
    <property type="match status" value="1"/>
</dbReference>
<evidence type="ECO:0000256" key="7">
    <source>
        <dbReference type="ARBA" id="ARBA00022771"/>
    </source>
</evidence>
<feature type="compositionally biased region" description="Polar residues" evidence="12">
    <location>
        <begin position="233"/>
        <end position="242"/>
    </location>
</feature>
<evidence type="ECO:0000256" key="2">
    <source>
        <dbReference type="ARBA" id="ARBA00004906"/>
    </source>
</evidence>
<feature type="compositionally biased region" description="Polar residues" evidence="12">
    <location>
        <begin position="164"/>
        <end position="174"/>
    </location>
</feature>
<feature type="domain" description="RING-type" evidence="15">
    <location>
        <begin position="268"/>
        <end position="524"/>
    </location>
</feature>
<comment type="pathway">
    <text evidence="2">Protein modification; protein ubiquitination.</text>
</comment>
<dbReference type="InterPro" id="IPR017907">
    <property type="entry name" value="Znf_RING_CS"/>
</dbReference>
<dbReference type="GeneTree" id="ENSGT00940000154507"/>
<comment type="similarity">
    <text evidence="10">Belongs to the RBR family. RNF14 subfamily.</text>
</comment>
<dbReference type="PROSITE" id="PS00518">
    <property type="entry name" value="ZF_RING_1"/>
    <property type="match status" value="1"/>
</dbReference>
<dbReference type="CDD" id="cd20354">
    <property type="entry name" value="Rcat_RBR_RNF14"/>
    <property type="match status" value="1"/>
</dbReference>
<keyword evidence="6" id="KW-0677">Repeat</keyword>
<evidence type="ECO:0000256" key="1">
    <source>
        <dbReference type="ARBA" id="ARBA00001798"/>
    </source>
</evidence>
<keyword evidence="9" id="KW-0862">Zinc</keyword>
<evidence type="ECO:0000256" key="8">
    <source>
        <dbReference type="ARBA" id="ARBA00022786"/>
    </source>
</evidence>
<dbReference type="Gene3D" id="3.30.40.10">
    <property type="entry name" value="Zinc/RING finger domain, C3HC4 (zinc finger)"/>
    <property type="match status" value="1"/>
</dbReference>
<reference evidence="16" key="1">
    <citation type="submission" date="2025-08" db="UniProtKB">
        <authorList>
            <consortium name="Ensembl"/>
        </authorList>
    </citation>
    <scope>IDENTIFICATION</scope>
</reference>
<dbReference type="InterPro" id="IPR044066">
    <property type="entry name" value="TRIAD_supradom"/>
</dbReference>
<dbReference type="InterPro" id="IPR001841">
    <property type="entry name" value="Znf_RING"/>
</dbReference>
<dbReference type="GO" id="GO:0016567">
    <property type="term" value="P:protein ubiquitination"/>
    <property type="evidence" value="ECO:0007669"/>
    <property type="project" value="InterPro"/>
</dbReference>
<dbReference type="Pfam" id="PF05773">
    <property type="entry name" value="RWD"/>
    <property type="match status" value="1"/>
</dbReference>
<evidence type="ECO:0000256" key="12">
    <source>
        <dbReference type="SAM" id="MobiDB-lite"/>
    </source>
</evidence>
<feature type="compositionally biased region" description="Basic and acidic residues" evidence="12">
    <location>
        <begin position="175"/>
        <end position="195"/>
    </location>
</feature>
<dbReference type="PROSITE" id="PS50908">
    <property type="entry name" value="RWD"/>
    <property type="match status" value="1"/>
</dbReference>
<dbReference type="Ensembl" id="ENSLBET00000002692.1">
    <property type="protein sequence ID" value="ENSLBEP00000002555.1"/>
    <property type="gene ID" value="ENSLBEG00000002012.1"/>
</dbReference>
<keyword evidence="8" id="KW-0833">Ubl conjugation pathway</keyword>
<keyword evidence="17" id="KW-1185">Reference proteome</keyword>
<evidence type="ECO:0000256" key="5">
    <source>
        <dbReference type="ARBA" id="ARBA00022723"/>
    </source>
</evidence>
<feature type="domain" description="RWD" evidence="14">
    <location>
        <begin position="10"/>
        <end position="130"/>
    </location>
</feature>
<dbReference type="SMART" id="SM00647">
    <property type="entry name" value="IBR"/>
    <property type="match status" value="2"/>
</dbReference>
<evidence type="ECO:0000256" key="4">
    <source>
        <dbReference type="ARBA" id="ARBA00022679"/>
    </source>
</evidence>
<dbReference type="Gene3D" id="3.10.110.10">
    <property type="entry name" value="Ubiquitin Conjugating Enzyme"/>
    <property type="match status" value="1"/>
</dbReference>
<evidence type="ECO:0000313" key="17">
    <source>
        <dbReference type="Proteomes" id="UP000261660"/>
    </source>
</evidence>
<dbReference type="EC" id="2.3.2.31" evidence="3"/>
<feature type="compositionally biased region" description="Low complexity" evidence="12">
    <location>
        <begin position="217"/>
        <end position="230"/>
    </location>
</feature>
<evidence type="ECO:0000256" key="9">
    <source>
        <dbReference type="ARBA" id="ARBA00022833"/>
    </source>
</evidence>
<keyword evidence="4" id="KW-0808">Transferase</keyword>
<keyword evidence="5" id="KW-0479">Metal-binding</keyword>
<dbReference type="InterPro" id="IPR016135">
    <property type="entry name" value="UBQ-conjugating_enzyme/RWD"/>
</dbReference>
<keyword evidence="7 11" id="KW-0863">Zinc-finger</keyword>
<dbReference type="InterPro" id="IPR006575">
    <property type="entry name" value="RWD_dom"/>
</dbReference>
<proteinExistence type="inferred from homology"/>
<name>A0A3Q3E5B2_9LABR</name>